<protein>
    <submittedName>
        <fullName evidence="2">Uncharacterized protein</fullName>
    </submittedName>
</protein>
<comment type="caution">
    <text evidence="2">The sequence shown here is derived from an EMBL/GenBank/DDBJ whole genome shotgun (WGS) entry which is preliminary data.</text>
</comment>
<sequence length="148" mass="16427">MRYLPASSSAPEAAQFSPTQNPYQEHPRRPRLGHHATTYSLGNDIRPDIVTPTLVRVTLDGALAHPHAIPNDLLTVLQSPVYDLKTDFESAVITFPTLFLVIAFQILEKGSGTTRLNAYPNSALLFPTLRTVHTSRKLIHQQHDLALP</sequence>
<dbReference type="Proteomes" id="UP001140453">
    <property type="component" value="Unassembled WGS sequence"/>
</dbReference>
<gene>
    <name evidence="2" type="ORF">N0V93_006927</name>
</gene>
<evidence type="ECO:0000313" key="2">
    <source>
        <dbReference type="EMBL" id="KAJ4389459.1"/>
    </source>
</evidence>
<feature type="region of interest" description="Disordered" evidence="1">
    <location>
        <begin position="1"/>
        <end position="39"/>
    </location>
</feature>
<dbReference type="AlphaFoldDB" id="A0A9W8YQB3"/>
<evidence type="ECO:0000313" key="3">
    <source>
        <dbReference type="Proteomes" id="UP001140453"/>
    </source>
</evidence>
<evidence type="ECO:0000256" key="1">
    <source>
        <dbReference type="SAM" id="MobiDB-lite"/>
    </source>
</evidence>
<dbReference type="EMBL" id="JAPEVB010000004">
    <property type="protein sequence ID" value="KAJ4389459.1"/>
    <property type="molecule type" value="Genomic_DNA"/>
</dbReference>
<organism evidence="2 3">
    <name type="scientific">Gnomoniopsis smithogilvyi</name>
    <dbReference type="NCBI Taxonomy" id="1191159"/>
    <lineage>
        <taxon>Eukaryota</taxon>
        <taxon>Fungi</taxon>
        <taxon>Dikarya</taxon>
        <taxon>Ascomycota</taxon>
        <taxon>Pezizomycotina</taxon>
        <taxon>Sordariomycetes</taxon>
        <taxon>Sordariomycetidae</taxon>
        <taxon>Diaporthales</taxon>
        <taxon>Gnomoniaceae</taxon>
        <taxon>Gnomoniopsis</taxon>
    </lineage>
</organism>
<accession>A0A9W8YQB3</accession>
<feature type="compositionally biased region" description="Polar residues" evidence="1">
    <location>
        <begin position="1"/>
        <end position="23"/>
    </location>
</feature>
<proteinExistence type="predicted"/>
<keyword evidence="3" id="KW-1185">Reference proteome</keyword>
<reference evidence="2" key="1">
    <citation type="submission" date="2022-10" db="EMBL/GenBank/DDBJ databases">
        <title>Tapping the CABI collections for fungal endophytes: first genome assemblies for Collariella, Neodidymelliopsis, Ascochyta clinopodiicola, Didymella pomorum, Didymosphaeria variabile, Neocosmospora piperis and Neocucurbitaria cava.</title>
        <authorList>
            <person name="Hill R."/>
        </authorList>
    </citation>
    <scope>NUCLEOTIDE SEQUENCE</scope>
    <source>
        <strain evidence="2">IMI 355082</strain>
    </source>
</reference>
<name>A0A9W8YQB3_9PEZI</name>